<dbReference type="InterPro" id="IPR024072">
    <property type="entry name" value="DHFR-like_dom_sf"/>
</dbReference>
<name>C5BZ13_BEUC1</name>
<gene>
    <name evidence="2" type="ordered locus">Bcav_2883</name>
</gene>
<accession>C5BZ13</accession>
<dbReference type="RefSeq" id="WP_015883368.1">
    <property type="nucleotide sequence ID" value="NC_012669.1"/>
</dbReference>
<dbReference type="InterPro" id="IPR002734">
    <property type="entry name" value="RibDG_C"/>
</dbReference>
<dbReference type="InterPro" id="IPR050765">
    <property type="entry name" value="Riboflavin_Biosynth_HTPR"/>
</dbReference>
<dbReference type="GO" id="GO:0009231">
    <property type="term" value="P:riboflavin biosynthetic process"/>
    <property type="evidence" value="ECO:0007669"/>
    <property type="project" value="InterPro"/>
</dbReference>
<organism evidence="2 3">
    <name type="scientific">Beutenbergia cavernae (strain ATCC BAA-8 / DSM 12333 / CCUG 43141 / JCM 11478 / NBRC 16432 / NCIMB 13614 / HKI 0122)</name>
    <dbReference type="NCBI Taxonomy" id="471853"/>
    <lineage>
        <taxon>Bacteria</taxon>
        <taxon>Bacillati</taxon>
        <taxon>Actinomycetota</taxon>
        <taxon>Actinomycetes</taxon>
        <taxon>Micrococcales</taxon>
        <taxon>Beutenbergiaceae</taxon>
        <taxon>Beutenbergia</taxon>
    </lineage>
</organism>
<protein>
    <submittedName>
        <fullName evidence="2">Bifunctional deaminase-reductase domain protein</fullName>
    </submittedName>
</protein>
<evidence type="ECO:0000259" key="1">
    <source>
        <dbReference type="Pfam" id="PF01872"/>
    </source>
</evidence>
<dbReference type="PANTHER" id="PTHR38011:SF11">
    <property type="entry name" value="2,5-DIAMINO-6-RIBOSYLAMINO-4(3H)-PYRIMIDINONE 5'-PHOSPHATE REDUCTASE"/>
    <property type="match status" value="1"/>
</dbReference>
<dbReference type="Pfam" id="PF01872">
    <property type="entry name" value="RibD_C"/>
    <property type="match status" value="1"/>
</dbReference>
<dbReference type="EMBL" id="CP001618">
    <property type="protein sequence ID" value="ACQ81128.1"/>
    <property type="molecule type" value="Genomic_DNA"/>
</dbReference>
<dbReference type="GO" id="GO:0008703">
    <property type="term" value="F:5-amino-6-(5-phosphoribosylamino)uracil reductase activity"/>
    <property type="evidence" value="ECO:0007669"/>
    <property type="project" value="InterPro"/>
</dbReference>
<dbReference type="PANTHER" id="PTHR38011">
    <property type="entry name" value="DIHYDROFOLATE REDUCTASE FAMILY PROTEIN (AFU_ORTHOLOGUE AFUA_8G06820)"/>
    <property type="match status" value="1"/>
</dbReference>
<evidence type="ECO:0000313" key="3">
    <source>
        <dbReference type="Proteomes" id="UP000007962"/>
    </source>
</evidence>
<dbReference type="Gene3D" id="3.40.430.10">
    <property type="entry name" value="Dihydrofolate Reductase, subunit A"/>
    <property type="match status" value="1"/>
</dbReference>
<dbReference type="Proteomes" id="UP000007962">
    <property type="component" value="Chromosome"/>
</dbReference>
<reference evidence="2 3" key="1">
    <citation type="journal article" date="2009" name="Stand. Genomic Sci.">
        <title>Complete genome sequence of Beutenbergia cavernae type strain (HKI 0122).</title>
        <authorList>
            <person name="Land M."/>
            <person name="Pukall R."/>
            <person name="Abt B."/>
            <person name="Goker M."/>
            <person name="Rohde M."/>
            <person name="Glavina Del Rio T."/>
            <person name="Tice H."/>
            <person name="Copeland A."/>
            <person name="Cheng J.F."/>
            <person name="Lucas S."/>
            <person name="Chen F."/>
            <person name="Nolan M."/>
            <person name="Bruce D."/>
            <person name="Goodwin L."/>
            <person name="Pitluck S."/>
            <person name="Ivanova N."/>
            <person name="Mavromatis K."/>
            <person name="Ovchinnikova G."/>
            <person name="Pati A."/>
            <person name="Chen A."/>
            <person name="Palaniappan K."/>
            <person name="Hauser L."/>
            <person name="Chang Y.J."/>
            <person name="Jefferies C.C."/>
            <person name="Saunders E."/>
            <person name="Brettin T."/>
            <person name="Detter J.C."/>
            <person name="Han C."/>
            <person name="Chain P."/>
            <person name="Bristow J."/>
            <person name="Eisen J.A."/>
            <person name="Markowitz V."/>
            <person name="Hugenholtz P."/>
            <person name="Kyrpides N.C."/>
            <person name="Klenk H.P."/>
            <person name="Lapidus A."/>
        </authorList>
    </citation>
    <scope>NUCLEOTIDE SEQUENCE [LARGE SCALE GENOMIC DNA]</scope>
    <source>
        <strain evidence="3">ATCC BAA-8 / DSM 12333 / NBRC 16432</strain>
    </source>
</reference>
<dbReference type="SUPFAM" id="SSF53597">
    <property type="entry name" value="Dihydrofolate reductase-like"/>
    <property type="match status" value="1"/>
</dbReference>
<dbReference type="eggNOG" id="COG0262">
    <property type="taxonomic scope" value="Bacteria"/>
</dbReference>
<sequence>MTTAGPHRKVVLYQLQSLDGVAEEPGDWMTDGGEELIENLAGVIATQDTVLLGRGTYDYWVAHWPGSDFEPFAPFINGTPKIVFTSRAFEPTWSNTSVVTTDAVAHVADLRTREGGDIGIHGSLALAQSLWATGLIDELRLVVGAVVAGPGRRGFVADGAGRRLELADVSRSAPGTLFLTYRVADDGA</sequence>
<proteinExistence type="predicted"/>
<dbReference type="OrthoDB" id="7342392at2"/>
<dbReference type="HOGENOM" id="CLU_043966_1_2_11"/>
<dbReference type="STRING" id="471853.Bcav_2883"/>
<dbReference type="KEGG" id="bcv:Bcav_2883"/>
<feature type="domain" description="Bacterial bifunctional deaminase-reductase C-terminal" evidence="1">
    <location>
        <begin position="8"/>
        <end position="177"/>
    </location>
</feature>
<keyword evidence="3" id="KW-1185">Reference proteome</keyword>
<dbReference type="AlphaFoldDB" id="C5BZ13"/>
<evidence type="ECO:0000313" key="2">
    <source>
        <dbReference type="EMBL" id="ACQ81128.1"/>
    </source>
</evidence>